<keyword evidence="5" id="KW-0611">Plant defense</keyword>
<dbReference type="PRINTS" id="PR00364">
    <property type="entry name" value="DISEASERSIST"/>
</dbReference>
<dbReference type="AlphaFoldDB" id="U6EFF3"/>
<evidence type="ECO:0000259" key="8">
    <source>
        <dbReference type="Pfam" id="PF23559"/>
    </source>
</evidence>
<dbReference type="InterPro" id="IPR032675">
    <property type="entry name" value="LRR_dom_sf"/>
</dbReference>
<dbReference type="GO" id="GO:0043531">
    <property type="term" value="F:ADP binding"/>
    <property type="evidence" value="ECO:0007669"/>
    <property type="project" value="InterPro"/>
</dbReference>
<dbReference type="FunFam" id="1.10.8.430:FF:000003">
    <property type="entry name" value="Probable disease resistance protein At5g66910"/>
    <property type="match status" value="1"/>
</dbReference>
<evidence type="ECO:0000256" key="6">
    <source>
        <dbReference type="ARBA" id="ARBA00022840"/>
    </source>
</evidence>
<dbReference type="GO" id="GO:0005524">
    <property type="term" value="F:ATP binding"/>
    <property type="evidence" value="ECO:0007669"/>
    <property type="project" value="UniProtKB-KW"/>
</dbReference>
<organism evidence="9">
    <name type="scientific">Cercis chinensis</name>
    <dbReference type="NCBI Taxonomy" id="161750"/>
    <lineage>
        <taxon>Eukaryota</taxon>
        <taxon>Viridiplantae</taxon>
        <taxon>Streptophyta</taxon>
        <taxon>Embryophyta</taxon>
        <taxon>Tracheophyta</taxon>
        <taxon>Spermatophyta</taxon>
        <taxon>Magnoliopsida</taxon>
        <taxon>eudicotyledons</taxon>
        <taxon>Gunneridae</taxon>
        <taxon>Pentapetalae</taxon>
        <taxon>rosids</taxon>
        <taxon>fabids</taxon>
        <taxon>Fabales</taxon>
        <taxon>Fabaceae</taxon>
        <taxon>Cercidoideae</taxon>
        <taxon>Cercideae</taxon>
        <taxon>Cercidinae</taxon>
        <taxon>Cercis</taxon>
    </lineage>
</organism>
<evidence type="ECO:0000259" key="7">
    <source>
        <dbReference type="Pfam" id="PF00931"/>
    </source>
</evidence>
<keyword evidence="3" id="KW-0677">Repeat</keyword>
<dbReference type="Gene3D" id="1.10.10.10">
    <property type="entry name" value="Winged helix-like DNA-binding domain superfamily/Winged helix DNA-binding domain"/>
    <property type="match status" value="1"/>
</dbReference>
<dbReference type="GO" id="GO:0006952">
    <property type="term" value="P:defense response"/>
    <property type="evidence" value="ECO:0007669"/>
    <property type="project" value="UniProtKB-KW"/>
</dbReference>
<evidence type="ECO:0000256" key="4">
    <source>
        <dbReference type="ARBA" id="ARBA00022741"/>
    </source>
</evidence>
<dbReference type="PANTHER" id="PTHR33463">
    <property type="entry name" value="NB-ARC DOMAIN-CONTAINING PROTEIN-RELATED"/>
    <property type="match status" value="1"/>
</dbReference>
<protein>
    <submittedName>
        <fullName evidence="9">Putative disease resistance protein</fullName>
    </submittedName>
</protein>
<evidence type="ECO:0000313" key="9">
    <source>
        <dbReference type="EMBL" id="CDH30700.1"/>
    </source>
</evidence>
<dbReference type="EMBL" id="HG426462">
    <property type="protein sequence ID" value="CDH30700.1"/>
    <property type="molecule type" value="Genomic_DNA"/>
</dbReference>
<dbReference type="InterPro" id="IPR002182">
    <property type="entry name" value="NB-ARC"/>
</dbReference>
<evidence type="ECO:0000256" key="3">
    <source>
        <dbReference type="ARBA" id="ARBA00022737"/>
    </source>
</evidence>
<feature type="domain" description="NB-ARC" evidence="7">
    <location>
        <begin position="128"/>
        <end position="226"/>
    </location>
</feature>
<dbReference type="InterPro" id="IPR058922">
    <property type="entry name" value="WHD_DRP"/>
</dbReference>
<gene>
    <name evidence="9" type="primary">rps5</name>
</gene>
<accession>U6EFF3</accession>
<dbReference type="InterPro" id="IPR036388">
    <property type="entry name" value="WH-like_DNA-bd_sf"/>
</dbReference>
<dbReference type="InterPro" id="IPR042197">
    <property type="entry name" value="Apaf_helical"/>
</dbReference>
<proteinExistence type="inferred from homology"/>
<dbReference type="FunFam" id="1.10.10.10:FF:000322">
    <property type="entry name" value="Probable disease resistance protein At1g63360"/>
    <property type="match status" value="1"/>
</dbReference>
<evidence type="ECO:0000256" key="5">
    <source>
        <dbReference type="ARBA" id="ARBA00022821"/>
    </source>
</evidence>
<reference evidence="9" key="1">
    <citation type="journal article" date="2014" name="New Phytol.">
        <title>Evolution of a symbiotic receptor through gene duplications in the legume-rhizobium mutualism.</title>
        <authorList>
            <person name="De Mita S."/>
            <person name="Streng A."/>
            <person name="Bisseling T."/>
            <person name="Geurts R."/>
        </authorList>
    </citation>
    <scope>NUCLEOTIDE SEQUENCE</scope>
</reference>
<dbReference type="SUPFAM" id="SSF52540">
    <property type="entry name" value="P-loop containing nucleoside triphosphate hydrolases"/>
    <property type="match status" value="1"/>
</dbReference>
<keyword evidence="2" id="KW-0433">Leucine-rich repeat</keyword>
<comment type="similarity">
    <text evidence="1">Belongs to the disease resistance NB-LRR family.</text>
</comment>
<keyword evidence="6" id="KW-0067">ATP-binding</keyword>
<dbReference type="Pfam" id="PF23559">
    <property type="entry name" value="WHD_DRP"/>
    <property type="match status" value="1"/>
</dbReference>
<dbReference type="InterPro" id="IPR050905">
    <property type="entry name" value="Plant_NBS-LRR"/>
</dbReference>
<dbReference type="Gene3D" id="1.10.8.430">
    <property type="entry name" value="Helical domain of apoptotic protease-activating factors"/>
    <property type="match status" value="1"/>
</dbReference>
<feature type="domain" description="Disease resistance protein winged helix" evidence="8">
    <location>
        <begin position="312"/>
        <end position="382"/>
    </location>
</feature>
<dbReference type="InterPro" id="IPR027417">
    <property type="entry name" value="P-loop_NTPase"/>
</dbReference>
<dbReference type="PANTHER" id="PTHR33463:SF204">
    <property type="entry name" value="NB-ARC DOMAIN-CONTAINING PROTEIN"/>
    <property type="match status" value="1"/>
</dbReference>
<dbReference type="Pfam" id="PF00931">
    <property type="entry name" value="NB-ARC"/>
    <property type="match status" value="2"/>
</dbReference>
<dbReference type="Gene3D" id="3.80.10.10">
    <property type="entry name" value="Ribonuclease Inhibitor"/>
    <property type="match status" value="1"/>
</dbReference>
<feature type="domain" description="NB-ARC" evidence="7">
    <location>
        <begin position="81"/>
        <end position="127"/>
    </location>
</feature>
<keyword evidence="4" id="KW-0547">Nucleotide-binding</keyword>
<evidence type="ECO:0000256" key="1">
    <source>
        <dbReference type="ARBA" id="ARBA00008894"/>
    </source>
</evidence>
<dbReference type="SUPFAM" id="SSF52058">
    <property type="entry name" value="L domain-like"/>
    <property type="match status" value="1"/>
</dbReference>
<evidence type="ECO:0000256" key="2">
    <source>
        <dbReference type="ARBA" id="ARBA00022614"/>
    </source>
</evidence>
<sequence>MFLVIQKIQGDPEIQNKCLGNCCPKNCKSSYKLGKNVVKTLKVVKELIVSGRRFANVAVTDKVSRGPVVMPVDDTVGLDLMVERVWESIENVGIIGLYGMGGCGKTTLLKRINNEFGKRQHNFDVVILHISDDIWNNTNEARRAATIYRVLRQKIFVLLLDDVWEKLELEEVGIPSSDKNQSKIQITTRIADVCAKMHARTNFKVEFLTIQEAFDLFRHHVGEETLNYHQDIPRLAEEIVLKCKGLPLALITVGSAMAGVNSIKACEDTRNQLSYSPLKGSDLENDVFSILKFSYDRLPDETHKKCFLYCALYPEDHEIYVPTLLDRWIGEGFPGNGKSIYDMYDLGESVIQRLKFSGLLESDTYPEQNHTIKMHDTIRDMALWLARDQNRSRYKVLVQGEASTASRHDVERWRDVERISLLDKNEDWHVPACPNLLTLIVGKCRSLRGISNFQSMTSLKVLDLQSNNWLVEIPTKIGRMIHLEFLNLLFTDINKLPIELKNLSKLRMLLVDVVKLKLDDEITLEVISSLERLKVFRFSRSHGSQTMDEIAFLERLQEPMGVSLLLAHMRIMEHLESIFLDALIIVEDSSMNGTYHFPKLRTVHILNCHYITHLTWLKCAPVLDFLMLVNCLALEEIINEDLEAQYIAQDDTLSRLRAVIFLELPKLRSIHRRALPFPSLRVLTIQSCPQLKKLPFDYNSAEATLKEIAGARSWWKNLEWGDPALKDIFLPKFRPIWYILKLLDALKYLCTVFLFCSICFVCDFWKGNSCSKVGSGKQGFGDWLAFSTKQGLCPMDWVFEPLNPTFSYFGSR</sequence>
<dbReference type="Gene3D" id="3.40.50.300">
    <property type="entry name" value="P-loop containing nucleotide triphosphate hydrolases"/>
    <property type="match status" value="2"/>
</dbReference>
<name>U6EFF3_9FABA</name>